<proteinExistence type="inferred from homology"/>
<keyword evidence="5 9" id="KW-0472">Membrane</keyword>
<evidence type="ECO:0000256" key="4">
    <source>
        <dbReference type="ARBA" id="ARBA00022989"/>
    </source>
</evidence>
<dbReference type="Pfam" id="PF08269">
    <property type="entry name" value="dCache_2"/>
    <property type="match status" value="1"/>
</dbReference>
<dbReference type="InterPro" id="IPR003660">
    <property type="entry name" value="HAMP_dom"/>
</dbReference>
<dbReference type="InterPro" id="IPR004089">
    <property type="entry name" value="MCPsignal_dom"/>
</dbReference>
<dbReference type="PRINTS" id="PR00260">
    <property type="entry name" value="CHEMTRNSDUCR"/>
</dbReference>
<comment type="similarity">
    <text evidence="7">Belongs to the methyl-accepting chemotaxis (MCP) protein family.</text>
</comment>
<keyword evidence="3 9" id="KW-0812">Transmembrane</keyword>
<feature type="domain" description="Methyl-accepting transducer" evidence="10">
    <location>
        <begin position="291"/>
        <end position="548"/>
    </location>
</feature>
<dbReference type="Gene3D" id="1.10.287.950">
    <property type="entry name" value="Methyl-accepting chemotaxis protein"/>
    <property type="match status" value="1"/>
</dbReference>
<evidence type="ECO:0000259" key="11">
    <source>
        <dbReference type="PROSITE" id="PS50885"/>
    </source>
</evidence>
<evidence type="ECO:0000256" key="9">
    <source>
        <dbReference type="SAM" id="Phobius"/>
    </source>
</evidence>
<dbReference type="SUPFAM" id="SSF58104">
    <property type="entry name" value="Methyl-accepting chemotaxis protein (MCP) signaling domain"/>
    <property type="match status" value="1"/>
</dbReference>
<gene>
    <name evidence="12" type="ORF">JWV37_09870</name>
</gene>
<evidence type="ECO:0000256" key="6">
    <source>
        <dbReference type="ARBA" id="ARBA00023224"/>
    </source>
</evidence>
<comment type="caution">
    <text evidence="12">The sequence shown here is derived from an EMBL/GenBank/DDBJ whole genome shotgun (WGS) entry which is preliminary data.</text>
</comment>
<evidence type="ECO:0000256" key="2">
    <source>
        <dbReference type="ARBA" id="ARBA00022475"/>
    </source>
</evidence>
<reference evidence="13" key="2">
    <citation type="submission" date="2021-02" db="EMBL/GenBank/DDBJ databases">
        <title>Sulfurospirillum tamanensis sp. nov.</title>
        <authorList>
            <person name="Merkel A.Y."/>
        </authorList>
    </citation>
    <scope>NUCLEOTIDE SEQUENCE [LARGE SCALE GENOMIC DNA]</scope>
    <source>
        <strain evidence="13">T05b</strain>
    </source>
</reference>
<feature type="transmembrane region" description="Helical" evidence="9">
    <location>
        <begin position="207"/>
        <end position="230"/>
    </location>
</feature>
<dbReference type="PANTHER" id="PTHR32089:SF114">
    <property type="entry name" value="METHYL-ACCEPTING CHEMOTAXIS PROTEIN MCPB"/>
    <property type="match status" value="1"/>
</dbReference>
<dbReference type="InterPro" id="IPR004090">
    <property type="entry name" value="Chemotax_Me-accpt_rcpt"/>
</dbReference>
<evidence type="ECO:0000313" key="12">
    <source>
        <dbReference type="EMBL" id="MBN2965088.1"/>
    </source>
</evidence>
<keyword evidence="4 9" id="KW-1133">Transmembrane helix</keyword>
<dbReference type="SMART" id="SM01049">
    <property type="entry name" value="Cache_2"/>
    <property type="match status" value="1"/>
</dbReference>
<protein>
    <submittedName>
        <fullName evidence="12">Methyl-accepting chemotaxis protein</fullName>
    </submittedName>
</protein>
<reference evidence="12 13" key="1">
    <citation type="submission" date="2021-02" db="EMBL/GenBank/DDBJ databases">
        <title>Sulfurospirillum tamanensis sp. nov.</title>
        <authorList>
            <person name="Frolova A."/>
            <person name="Merkel A."/>
            <person name="Slobodkin A."/>
        </authorList>
    </citation>
    <scope>NUCLEOTIDE SEQUENCE [LARGE SCALE GENOMIC DNA]</scope>
    <source>
        <strain evidence="12 13">T05b</strain>
    </source>
</reference>
<evidence type="ECO:0000256" key="7">
    <source>
        <dbReference type="ARBA" id="ARBA00029447"/>
    </source>
</evidence>
<evidence type="ECO:0000259" key="10">
    <source>
        <dbReference type="PROSITE" id="PS50111"/>
    </source>
</evidence>
<feature type="domain" description="HAMP" evidence="11">
    <location>
        <begin position="232"/>
        <end position="286"/>
    </location>
</feature>
<dbReference type="RefSeq" id="WP_205459636.1">
    <property type="nucleotide sequence ID" value="NZ_JAFHKK010000024.1"/>
</dbReference>
<dbReference type="SMART" id="SM00283">
    <property type="entry name" value="MA"/>
    <property type="match status" value="1"/>
</dbReference>
<dbReference type="EMBL" id="JAFHKK010000024">
    <property type="protein sequence ID" value="MBN2965088.1"/>
    <property type="molecule type" value="Genomic_DNA"/>
</dbReference>
<comment type="subcellular location">
    <subcellularLocation>
        <location evidence="1">Cell membrane</location>
        <topology evidence="1">Multi-pass membrane protein</topology>
    </subcellularLocation>
</comment>
<sequence>MNLSTRIITMIIGSLVLLTLLLGLTTRHFMEESVAFFTQNYHEKMVQARKDELKSEMRIIQTVAQKVYEEETARGSSEEATKAAILHKIRDIRFFEDDSGYVFVYSPDGTNIMLPVNTSLEGKNLIGLKDSDGMFFVKELIEASKRGGDFVLYNFPKIKDGEPLPKLGYAVPFAPYGWMMGTGVYIDNIDKDVAILSAETAAENKKVLFLFTLISVVMVLIIGVSSLFLIRLKITSPLKNLIQRAQNLSSGDGDLTRKLDIDGNDEISRASEAINAFIEKVRILISDAKQLSSENSSVAHELSTTSLQSGKRIEDSTTLVGNTTQKATSMQKEMRGSIKEAKEGKAELEKASVFVQEASTSILDLTEQIQESAHTEIELARKIEQLSHDAEQVKEILTVINDIADQTNLLALNAAIEAARAGEHGRGFAVVADEVRKLAERTQKSLIEINATINVIVQAVADSSEQMTRNAKRVEELTHVAGNVKEKITHMDTTMRHAITMSDKTAQSYITNGDEIEEIIQGVSHINTLSTENARSVEEIASAAEHLNKMTEMLNSKLSEFRT</sequence>
<organism evidence="12 13">
    <name type="scientific">Sulfurospirillum tamanense</name>
    <dbReference type="NCBI Taxonomy" id="2813362"/>
    <lineage>
        <taxon>Bacteria</taxon>
        <taxon>Pseudomonadati</taxon>
        <taxon>Campylobacterota</taxon>
        <taxon>Epsilonproteobacteria</taxon>
        <taxon>Campylobacterales</taxon>
        <taxon>Sulfurospirillaceae</taxon>
        <taxon>Sulfurospirillum</taxon>
    </lineage>
</organism>
<keyword evidence="2" id="KW-1003">Cell membrane</keyword>
<dbReference type="Proteomes" id="UP000703590">
    <property type="component" value="Unassembled WGS sequence"/>
</dbReference>
<dbReference type="Pfam" id="PF00672">
    <property type="entry name" value="HAMP"/>
    <property type="match status" value="1"/>
</dbReference>
<evidence type="ECO:0000256" key="5">
    <source>
        <dbReference type="ARBA" id="ARBA00023136"/>
    </source>
</evidence>
<dbReference type="SMART" id="SM00304">
    <property type="entry name" value="HAMP"/>
    <property type="match status" value="1"/>
</dbReference>
<dbReference type="PROSITE" id="PS50111">
    <property type="entry name" value="CHEMOTAXIS_TRANSDUC_2"/>
    <property type="match status" value="1"/>
</dbReference>
<dbReference type="Pfam" id="PF00015">
    <property type="entry name" value="MCPsignal"/>
    <property type="match status" value="1"/>
</dbReference>
<evidence type="ECO:0000313" key="13">
    <source>
        <dbReference type="Proteomes" id="UP000703590"/>
    </source>
</evidence>
<name>A0ABS2WTV6_9BACT</name>
<reference evidence="12 13" key="3">
    <citation type="submission" date="2021-02" db="EMBL/GenBank/DDBJ databases">
        <authorList>
            <person name="Merkel A.Y."/>
        </authorList>
    </citation>
    <scope>NUCLEOTIDE SEQUENCE [LARGE SCALE GENOMIC DNA]</scope>
    <source>
        <strain evidence="12 13">T05b</strain>
    </source>
</reference>
<keyword evidence="13" id="KW-1185">Reference proteome</keyword>
<evidence type="ECO:0000256" key="3">
    <source>
        <dbReference type="ARBA" id="ARBA00022692"/>
    </source>
</evidence>
<keyword evidence="6 8" id="KW-0807">Transducer</keyword>
<evidence type="ECO:0000256" key="1">
    <source>
        <dbReference type="ARBA" id="ARBA00004651"/>
    </source>
</evidence>
<dbReference type="InterPro" id="IPR033480">
    <property type="entry name" value="sCache_2"/>
</dbReference>
<dbReference type="Gene3D" id="3.30.450.20">
    <property type="entry name" value="PAS domain"/>
    <property type="match status" value="1"/>
</dbReference>
<accession>A0ABS2WTV6</accession>
<dbReference type="PROSITE" id="PS50885">
    <property type="entry name" value="HAMP"/>
    <property type="match status" value="1"/>
</dbReference>
<dbReference type="CDD" id="cd06225">
    <property type="entry name" value="HAMP"/>
    <property type="match status" value="1"/>
</dbReference>
<evidence type="ECO:0000256" key="8">
    <source>
        <dbReference type="PROSITE-ProRule" id="PRU00284"/>
    </source>
</evidence>
<dbReference type="InterPro" id="IPR004010">
    <property type="entry name" value="Double_Cache_2"/>
</dbReference>
<dbReference type="CDD" id="cd18774">
    <property type="entry name" value="PDC2_HK_sensor"/>
    <property type="match status" value="1"/>
</dbReference>
<dbReference type="PANTHER" id="PTHR32089">
    <property type="entry name" value="METHYL-ACCEPTING CHEMOTAXIS PROTEIN MCPB"/>
    <property type="match status" value="1"/>
</dbReference>